<sequence length="182" mass="19817">MTGITGVPGYLDTVTVAAAMTASGAVSPDAELVAATAQPVGNGAMADTFRLSLRWHRRGSGPRSVIAKLPTVDEAAARTAASLGAYEREVRFYRELAKRTDVSVPRFYGTFEHNGAPGALLLEDLTHMVPGDQFRDVATDTLRRLREQLARLQAPFWADRELAGADWLHRRQGVPIPDIAYE</sequence>
<feature type="binding site" evidence="1">
    <location>
        <position position="68"/>
    </location>
    <ligand>
        <name>ATP</name>
        <dbReference type="ChEBI" id="CHEBI:30616"/>
    </ligand>
</feature>
<proteinExistence type="predicted"/>
<dbReference type="EMBL" id="QGUI01000316">
    <property type="protein sequence ID" value="PZM97358.1"/>
    <property type="molecule type" value="Genomic_DNA"/>
</dbReference>
<dbReference type="SUPFAM" id="SSF56112">
    <property type="entry name" value="Protein kinase-like (PK-like)"/>
    <property type="match status" value="1"/>
</dbReference>
<comment type="caution">
    <text evidence="2">The sequence shown here is derived from an EMBL/GenBank/DDBJ whole genome shotgun (WGS) entry which is preliminary data.</text>
</comment>
<name>A0A2W4JGX3_9PSEU</name>
<keyword evidence="1" id="KW-0547">Nucleotide-binding</keyword>
<dbReference type="AlphaFoldDB" id="A0A2W4JGX3"/>
<dbReference type="PROSITE" id="PS00107">
    <property type="entry name" value="PROTEIN_KINASE_ATP"/>
    <property type="match status" value="1"/>
</dbReference>
<keyword evidence="1" id="KW-0067">ATP-binding</keyword>
<evidence type="ECO:0000313" key="2">
    <source>
        <dbReference type="EMBL" id="PZM97358.1"/>
    </source>
</evidence>
<evidence type="ECO:0008006" key="3">
    <source>
        <dbReference type="Google" id="ProtNLM"/>
    </source>
</evidence>
<dbReference type="Gene3D" id="3.30.200.20">
    <property type="entry name" value="Phosphorylase Kinase, domain 1"/>
    <property type="match status" value="1"/>
</dbReference>
<evidence type="ECO:0000256" key="1">
    <source>
        <dbReference type="PROSITE-ProRule" id="PRU10141"/>
    </source>
</evidence>
<reference evidence="2" key="1">
    <citation type="submission" date="2018-05" db="EMBL/GenBank/DDBJ databases">
        <authorList>
            <person name="Lanie J.A."/>
            <person name="Ng W.-L."/>
            <person name="Kazmierczak K.M."/>
            <person name="Andrzejewski T.M."/>
            <person name="Davidsen T.M."/>
            <person name="Wayne K.J."/>
            <person name="Tettelin H."/>
            <person name="Glass J.I."/>
            <person name="Rusch D."/>
            <person name="Podicherti R."/>
            <person name="Tsui H.-C.T."/>
            <person name="Winkler M.E."/>
        </authorList>
    </citation>
    <scope>NUCLEOTIDE SEQUENCE</scope>
    <source>
        <strain evidence="2">ZC4RG45</strain>
    </source>
</reference>
<dbReference type="InterPro" id="IPR011009">
    <property type="entry name" value="Kinase-like_dom_sf"/>
</dbReference>
<protein>
    <recommendedName>
        <fullName evidence="3">Aminoglycoside phosphotransferase</fullName>
    </recommendedName>
</protein>
<organism evidence="2">
    <name type="scientific">Thermocrispum agreste</name>
    <dbReference type="NCBI Taxonomy" id="37925"/>
    <lineage>
        <taxon>Bacteria</taxon>
        <taxon>Bacillati</taxon>
        <taxon>Actinomycetota</taxon>
        <taxon>Actinomycetes</taxon>
        <taxon>Pseudonocardiales</taxon>
        <taxon>Pseudonocardiaceae</taxon>
        <taxon>Thermocrispum</taxon>
    </lineage>
</organism>
<dbReference type="InterPro" id="IPR017441">
    <property type="entry name" value="Protein_kinase_ATP_BS"/>
</dbReference>
<accession>A0A2W4JGX3</accession>
<dbReference type="GO" id="GO:0005524">
    <property type="term" value="F:ATP binding"/>
    <property type="evidence" value="ECO:0007669"/>
    <property type="project" value="UniProtKB-UniRule"/>
</dbReference>
<gene>
    <name evidence="2" type="ORF">DIU77_09425</name>
</gene>